<evidence type="ECO:0000256" key="2">
    <source>
        <dbReference type="ARBA" id="ARBA00022723"/>
    </source>
</evidence>
<evidence type="ECO:0000313" key="6">
    <source>
        <dbReference type="Proteomes" id="UP000542353"/>
    </source>
</evidence>
<dbReference type="Proteomes" id="UP000542353">
    <property type="component" value="Unassembled WGS sequence"/>
</dbReference>
<evidence type="ECO:0000256" key="3">
    <source>
        <dbReference type="ARBA" id="ARBA00022833"/>
    </source>
</evidence>
<dbReference type="AlphaFoldDB" id="A0A7W7Z1C9"/>
<evidence type="ECO:0000256" key="4">
    <source>
        <dbReference type="HAMAP-Rule" id="MF_00213"/>
    </source>
</evidence>
<reference evidence="5 6" key="1">
    <citation type="submission" date="2020-08" db="EMBL/GenBank/DDBJ databases">
        <title>Genomic Encyclopedia of Type Strains, Phase IV (KMG-IV): sequencing the most valuable type-strain genomes for metagenomic binning, comparative biology and taxonomic classification.</title>
        <authorList>
            <person name="Goeker M."/>
        </authorList>
    </citation>
    <scope>NUCLEOTIDE SEQUENCE [LARGE SCALE GENOMIC DNA]</scope>
    <source>
        <strain evidence="5 6">DSM 12706</strain>
    </source>
</reference>
<keyword evidence="6" id="KW-1185">Reference proteome</keyword>
<comment type="similarity">
    <text evidence="4">Belongs to the HypA/HybF family.</text>
</comment>
<dbReference type="NCBIfam" id="TIGR00100">
    <property type="entry name" value="hypA"/>
    <property type="match status" value="1"/>
</dbReference>
<feature type="binding site" evidence="4">
    <location>
        <position position="73"/>
    </location>
    <ligand>
        <name>Zn(2+)</name>
        <dbReference type="ChEBI" id="CHEBI:29105"/>
    </ligand>
</feature>
<keyword evidence="2 4" id="KW-0479">Metal-binding</keyword>
<evidence type="ECO:0000256" key="1">
    <source>
        <dbReference type="ARBA" id="ARBA00022596"/>
    </source>
</evidence>
<keyword evidence="1 4" id="KW-0533">Nickel</keyword>
<name>A0A7W7Z1C9_9BRAD</name>
<dbReference type="EMBL" id="JACHIH010000003">
    <property type="protein sequence ID" value="MBB5046223.1"/>
    <property type="molecule type" value="Genomic_DNA"/>
</dbReference>
<dbReference type="HAMAP" id="MF_00213">
    <property type="entry name" value="HypA_HybF"/>
    <property type="match status" value="1"/>
</dbReference>
<dbReference type="PANTHER" id="PTHR34535">
    <property type="entry name" value="HYDROGENASE MATURATION FACTOR HYPA"/>
    <property type="match status" value="1"/>
</dbReference>
<evidence type="ECO:0000313" key="5">
    <source>
        <dbReference type="EMBL" id="MBB5046223.1"/>
    </source>
</evidence>
<dbReference type="GO" id="GO:0008270">
    <property type="term" value="F:zinc ion binding"/>
    <property type="evidence" value="ECO:0007669"/>
    <property type="project" value="UniProtKB-UniRule"/>
</dbReference>
<feature type="binding site" evidence="4">
    <location>
        <position position="89"/>
    </location>
    <ligand>
        <name>Zn(2+)</name>
        <dbReference type="ChEBI" id="CHEBI:29105"/>
    </ligand>
</feature>
<feature type="binding site" evidence="4">
    <location>
        <position position="2"/>
    </location>
    <ligand>
        <name>Ni(2+)</name>
        <dbReference type="ChEBI" id="CHEBI:49786"/>
    </ligand>
</feature>
<dbReference type="GO" id="GO:0016151">
    <property type="term" value="F:nickel cation binding"/>
    <property type="evidence" value="ECO:0007669"/>
    <property type="project" value="UniProtKB-UniRule"/>
</dbReference>
<keyword evidence="3 4" id="KW-0862">Zinc</keyword>
<organism evidence="5 6">
    <name type="scientific">Rhodopseudomonas rhenobacensis</name>
    <dbReference type="NCBI Taxonomy" id="87461"/>
    <lineage>
        <taxon>Bacteria</taxon>
        <taxon>Pseudomonadati</taxon>
        <taxon>Pseudomonadota</taxon>
        <taxon>Alphaproteobacteria</taxon>
        <taxon>Hyphomicrobiales</taxon>
        <taxon>Nitrobacteraceae</taxon>
        <taxon>Rhodopseudomonas</taxon>
    </lineage>
</organism>
<dbReference type="InterPro" id="IPR000688">
    <property type="entry name" value="HypA/HybF"/>
</dbReference>
<dbReference type="PANTHER" id="PTHR34535:SF3">
    <property type="entry name" value="HYDROGENASE MATURATION FACTOR HYPA"/>
    <property type="match status" value="1"/>
</dbReference>
<dbReference type="Gene3D" id="3.30.2320.80">
    <property type="match status" value="1"/>
</dbReference>
<accession>A0A7W7Z1C9</accession>
<dbReference type="GO" id="GO:0051604">
    <property type="term" value="P:protein maturation"/>
    <property type="evidence" value="ECO:0007669"/>
    <property type="project" value="InterPro"/>
</dbReference>
<gene>
    <name evidence="4" type="primary">hypA</name>
    <name evidence="5" type="ORF">HNR60_000965</name>
</gene>
<protein>
    <recommendedName>
        <fullName evidence="4">Hydrogenase maturation factor HypA</fullName>
    </recommendedName>
</protein>
<feature type="binding site" evidence="4">
    <location>
        <position position="76"/>
    </location>
    <ligand>
        <name>Zn(2+)</name>
        <dbReference type="ChEBI" id="CHEBI:29105"/>
    </ligand>
</feature>
<proteinExistence type="inferred from homology"/>
<feature type="binding site" evidence="4">
    <location>
        <position position="92"/>
    </location>
    <ligand>
        <name>Zn(2+)</name>
        <dbReference type="ChEBI" id="CHEBI:29105"/>
    </ligand>
</feature>
<dbReference type="RefSeq" id="WP_184254857.1">
    <property type="nucleotide sequence ID" value="NZ_JACHIH010000003.1"/>
</dbReference>
<comment type="function">
    <text evidence="4">Involved in the maturation of [NiFe] hydrogenases. Required for nickel insertion into the metal center of the hydrogenase.</text>
</comment>
<comment type="caution">
    <text evidence="5">The sequence shown here is derived from an EMBL/GenBank/DDBJ whole genome shotgun (WGS) entry which is preliminary data.</text>
</comment>
<sequence>MHEMTICEEIISQLEDERRRRGFDMVKRLRLEIGLLSCLDPEALRYAFEITSRDTFLDGMVLEIDRPPGQAKCLDCGAEATVSSRLDHCPSCGSSRLDASGGAQMRLVEMEIAGQAA</sequence>
<dbReference type="PIRSF" id="PIRSF004761">
    <property type="entry name" value="Hydrgn_mat_HypA"/>
    <property type="match status" value="1"/>
</dbReference>
<dbReference type="Pfam" id="PF01155">
    <property type="entry name" value="HypA"/>
    <property type="match status" value="1"/>
</dbReference>